<reference evidence="3" key="1">
    <citation type="journal article" date="2010" name="Nature">
        <title>The Amphimedon queenslandica genome and the evolution of animal complexity.</title>
        <authorList>
            <person name="Srivastava M."/>
            <person name="Simakov O."/>
            <person name="Chapman J."/>
            <person name="Fahey B."/>
            <person name="Gauthier M.E."/>
            <person name="Mitros T."/>
            <person name="Richards G.S."/>
            <person name="Conaco C."/>
            <person name="Dacre M."/>
            <person name="Hellsten U."/>
            <person name="Larroux C."/>
            <person name="Putnam N.H."/>
            <person name="Stanke M."/>
            <person name="Adamska M."/>
            <person name="Darling A."/>
            <person name="Degnan S.M."/>
            <person name="Oakley T.H."/>
            <person name="Plachetzki D.C."/>
            <person name="Zhai Y."/>
            <person name="Adamski M."/>
            <person name="Calcino A."/>
            <person name="Cummins S.F."/>
            <person name="Goodstein D.M."/>
            <person name="Harris C."/>
            <person name="Jackson D.J."/>
            <person name="Leys S.P."/>
            <person name="Shu S."/>
            <person name="Woodcroft B.J."/>
            <person name="Vervoort M."/>
            <person name="Kosik K.S."/>
            <person name="Manning G."/>
            <person name="Degnan B.M."/>
            <person name="Rokhsar D.S."/>
        </authorList>
    </citation>
    <scope>NUCLEOTIDE SEQUENCE [LARGE SCALE GENOMIC DNA]</scope>
</reference>
<evidence type="ECO:0000313" key="2">
    <source>
        <dbReference type="EnsemblMetazoa" id="XP_019855092.1"/>
    </source>
</evidence>
<dbReference type="EnsemblMetazoa" id="XM_019999533.1">
    <property type="protein sequence ID" value="XP_019855092.1"/>
    <property type="gene ID" value="LOC109583984"/>
</dbReference>
<dbReference type="GeneID" id="109583984"/>
<proteinExistence type="predicted"/>
<keyword evidence="1" id="KW-0732">Signal</keyword>
<dbReference type="RefSeq" id="XP_019855092.1">
    <property type="nucleotide sequence ID" value="XM_019999533.1"/>
</dbReference>
<protein>
    <recommendedName>
        <fullName evidence="4">IgGFc-binding protein N-terminal domain-containing protein</fullName>
    </recommendedName>
</protein>
<feature type="chain" id="PRO_5042832906" description="IgGFc-binding protein N-terminal domain-containing protein" evidence="1">
    <location>
        <begin position="32"/>
        <end position="186"/>
    </location>
</feature>
<evidence type="ECO:0000256" key="1">
    <source>
        <dbReference type="SAM" id="SignalP"/>
    </source>
</evidence>
<name>A0AAN0JEB0_AMPQE</name>
<feature type="signal peptide" evidence="1">
    <location>
        <begin position="1"/>
        <end position="31"/>
    </location>
</feature>
<reference evidence="2" key="2">
    <citation type="submission" date="2024-06" db="UniProtKB">
        <authorList>
            <consortium name="EnsemblMetazoa"/>
        </authorList>
    </citation>
    <scope>IDENTIFICATION</scope>
</reference>
<keyword evidence="3" id="KW-1185">Reference proteome</keyword>
<organism evidence="2 3">
    <name type="scientific">Amphimedon queenslandica</name>
    <name type="common">Sponge</name>
    <dbReference type="NCBI Taxonomy" id="400682"/>
    <lineage>
        <taxon>Eukaryota</taxon>
        <taxon>Metazoa</taxon>
        <taxon>Porifera</taxon>
        <taxon>Demospongiae</taxon>
        <taxon>Heteroscleromorpha</taxon>
        <taxon>Haplosclerida</taxon>
        <taxon>Niphatidae</taxon>
        <taxon>Amphimedon</taxon>
    </lineage>
</organism>
<dbReference type="AlphaFoldDB" id="A0AAN0JEB0"/>
<dbReference type="Proteomes" id="UP000007879">
    <property type="component" value="Unassembled WGS sequence"/>
</dbReference>
<evidence type="ECO:0000313" key="3">
    <source>
        <dbReference type="Proteomes" id="UP000007879"/>
    </source>
</evidence>
<evidence type="ECO:0008006" key="4">
    <source>
        <dbReference type="Google" id="ProtNLM"/>
    </source>
</evidence>
<sequence>MELAGTARSKPAAEIIIFFLFIAIQFNNVSAATAPSNLSSYGSDFYLAFPGNIYAYGERRLNLTVHTLVNASVHYSIESLDQGFSYSGTTTAGNPDVVVIPLTYEVLFSNYSYRKLGLHITSPETDPVSVVAWNDNYVYGYLSFLGLPCHIQPTNQYVYYAVSSHGIRELYGYIVLVGCMNNTNVM</sequence>
<accession>A0AAN0JEB0</accession>
<dbReference type="KEGG" id="aqu:109583984"/>